<gene>
    <name evidence="2" type="ORF">C834K_0039</name>
</gene>
<dbReference type="RefSeq" id="WP_117273733.1">
    <property type="nucleotide sequence ID" value="NZ_LS992154.1"/>
</dbReference>
<evidence type="ECO:0000313" key="2">
    <source>
        <dbReference type="EMBL" id="SYX08528.1"/>
    </source>
</evidence>
<accession>A0A3B0PQR1</accession>
<proteinExistence type="predicted"/>
<evidence type="ECO:0000313" key="3">
    <source>
        <dbReference type="Proteomes" id="UP000258476"/>
    </source>
</evidence>
<dbReference type="InterPro" id="IPR031869">
    <property type="entry name" value="YscO-like"/>
</dbReference>
<keyword evidence="3" id="KW-1185">Reference proteome</keyword>
<feature type="region of interest" description="Disordered" evidence="1">
    <location>
        <begin position="143"/>
        <end position="172"/>
    </location>
</feature>
<reference evidence="3" key="1">
    <citation type="submission" date="2017-11" db="EMBL/GenBank/DDBJ databases">
        <authorList>
            <person name="Seth-Smith MB H."/>
        </authorList>
    </citation>
    <scope>NUCLEOTIDE SEQUENCE [LARGE SCALE GENOMIC DNA]</scope>
</reference>
<keyword evidence="2" id="KW-0966">Cell projection</keyword>
<evidence type="ECO:0000256" key="1">
    <source>
        <dbReference type="SAM" id="MobiDB-lite"/>
    </source>
</evidence>
<dbReference type="KEGG" id="chla:C834K_0039"/>
<protein>
    <submittedName>
        <fullName evidence="2">Flagellar FliJ protein</fullName>
    </submittedName>
</protein>
<dbReference type="Pfam" id="PF16789">
    <property type="entry name" value="YscO-like"/>
    <property type="match status" value="1"/>
</dbReference>
<dbReference type="EMBL" id="LS992154">
    <property type="protein sequence ID" value="SYX08528.1"/>
    <property type="molecule type" value="Genomic_DNA"/>
</dbReference>
<dbReference type="InterPro" id="IPR053716">
    <property type="entry name" value="Flag_assembly_chemotaxis_eff"/>
</dbReference>
<keyword evidence="2" id="KW-0282">Flagellum</keyword>
<sequence length="172" mass="20439">MPKYPLEPVLAIKKDRVDRAEKVVKEKRRLLEIEQEKLREIETARDKVKNHYMQKIQQLRELLDEGTTSDAVLQRKAYIKVVAVQLAEEEEKVNKQKESVLAASKELEKAEVNLAKRRKEEEKTRLHKEEWIKEALKEEAREIEKEQDEMGQLLHQLRKKKQRESGESSSWN</sequence>
<organism evidence="2 3">
    <name type="scientific">Chlamydia poikilotherma</name>
    <dbReference type="NCBI Taxonomy" id="1967783"/>
    <lineage>
        <taxon>Bacteria</taxon>
        <taxon>Pseudomonadati</taxon>
        <taxon>Chlamydiota</taxon>
        <taxon>Chlamydiia</taxon>
        <taxon>Chlamydiales</taxon>
        <taxon>Chlamydiaceae</taxon>
        <taxon>Chlamydia/Chlamydophila group</taxon>
        <taxon>Chlamydia</taxon>
    </lineage>
</organism>
<name>A0A3B0PQR1_9CHLA</name>
<dbReference type="Proteomes" id="UP000258476">
    <property type="component" value="Chromosome"/>
</dbReference>
<dbReference type="OrthoDB" id="21381at2"/>
<dbReference type="Gene3D" id="1.10.287.1700">
    <property type="match status" value="1"/>
</dbReference>
<keyword evidence="2" id="KW-0969">Cilium</keyword>
<dbReference type="AlphaFoldDB" id="A0A3B0PQR1"/>